<name>A0A5J4NTV4_9TREM</name>
<keyword evidence="3" id="KW-1003">Cell membrane</keyword>
<keyword evidence="16" id="KW-1185">Reference proteome</keyword>
<feature type="transmembrane region" description="Helical" evidence="14">
    <location>
        <begin position="166"/>
        <end position="184"/>
    </location>
</feature>
<evidence type="ECO:0000256" key="1">
    <source>
        <dbReference type="ARBA" id="ARBA00004651"/>
    </source>
</evidence>
<keyword evidence="9 13" id="KW-0915">Sodium</keyword>
<keyword evidence="4 14" id="KW-0812">Transmembrane</keyword>
<keyword evidence="11" id="KW-1015">Disulfide bond</keyword>
<keyword evidence="5 13" id="KW-0479">Metal-binding</keyword>
<dbReference type="PANTHER" id="PTHR11616:SF320">
    <property type="entry name" value="SODIUM-DEPENDENT NORADRENALINE TRANSPORTER"/>
    <property type="match status" value="1"/>
</dbReference>
<dbReference type="InterPro" id="IPR037272">
    <property type="entry name" value="SNS_sf"/>
</dbReference>
<evidence type="ECO:0000256" key="10">
    <source>
        <dbReference type="ARBA" id="ARBA00023136"/>
    </source>
</evidence>
<dbReference type="GO" id="GO:0051583">
    <property type="term" value="P:dopamine uptake involved in synaptic transmission"/>
    <property type="evidence" value="ECO:0007669"/>
    <property type="project" value="TreeGrafter"/>
</dbReference>
<gene>
    <name evidence="15" type="ORF">DEA37_0000277</name>
</gene>
<evidence type="ECO:0000256" key="14">
    <source>
        <dbReference type="SAM" id="Phobius"/>
    </source>
</evidence>
<feature type="transmembrane region" description="Helical" evidence="14">
    <location>
        <begin position="216"/>
        <end position="237"/>
    </location>
</feature>
<comment type="subcellular location">
    <subcellularLocation>
        <location evidence="1">Cell membrane</location>
        <topology evidence="1">Multi-pass membrane protein</topology>
    </subcellularLocation>
</comment>
<keyword evidence="10 14" id="KW-0472">Membrane</keyword>
<evidence type="ECO:0000256" key="6">
    <source>
        <dbReference type="ARBA" id="ARBA00022775"/>
    </source>
</evidence>
<dbReference type="GO" id="GO:0006865">
    <property type="term" value="P:amino acid transport"/>
    <property type="evidence" value="ECO:0007669"/>
    <property type="project" value="TreeGrafter"/>
</dbReference>
<evidence type="ECO:0000256" key="3">
    <source>
        <dbReference type="ARBA" id="ARBA00022475"/>
    </source>
</evidence>
<feature type="binding site" evidence="13">
    <location>
        <position position="223"/>
    </location>
    <ligand>
        <name>Na(+)</name>
        <dbReference type="ChEBI" id="CHEBI:29101"/>
        <label>1</label>
    </ligand>
</feature>
<dbReference type="GO" id="GO:0032809">
    <property type="term" value="C:neuronal cell body membrane"/>
    <property type="evidence" value="ECO:0007669"/>
    <property type="project" value="TreeGrafter"/>
</dbReference>
<evidence type="ECO:0000313" key="15">
    <source>
        <dbReference type="EMBL" id="KAA3678894.1"/>
    </source>
</evidence>
<dbReference type="EMBL" id="QNGE01000922">
    <property type="protein sequence ID" value="KAA3678894.1"/>
    <property type="molecule type" value="Genomic_DNA"/>
</dbReference>
<dbReference type="GO" id="GO:0042734">
    <property type="term" value="C:presynaptic membrane"/>
    <property type="evidence" value="ECO:0007669"/>
    <property type="project" value="TreeGrafter"/>
</dbReference>
<keyword evidence="2" id="KW-0813">Transport</keyword>
<dbReference type="PANTHER" id="PTHR11616">
    <property type="entry name" value="SODIUM/CHLORIDE DEPENDENT TRANSPORTER"/>
    <property type="match status" value="1"/>
</dbReference>
<keyword evidence="6" id="KW-0532">Neurotransmitter transport</keyword>
<keyword evidence="8 14" id="KW-1133">Transmembrane helix</keyword>
<evidence type="ECO:0000256" key="7">
    <source>
        <dbReference type="ARBA" id="ARBA00022847"/>
    </source>
</evidence>
<dbReference type="GO" id="GO:0030424">
    <property type="term" value="C:axon"/>
    <property type="evidence" value="ECO:0007669"/>
    <property type="project" value="TreeGrafter"/>
</dbReference>
<protein>
    <submittedName>
        <fullName evidence="15">Solute carrier family 6 (Neurotransmitter transporter, serotonin) member 4</fullName>
    </submittedName>
</protein>
<sequence>MSHNVPPPYAFVPPEQMYARDSRTMICGPYRINTVTAPSSHETYEDRPKILGFHDPAEHPPVASWVQPGREHSAMLRDPAHYGYQVNHRVFAPNVPLKMGSNIQIVEPVTNLNYGDTKQISTLEVTPMTMSENDPAVNAEQQGNLVDRCALDTVELSHADAQSRSLAVWITATLPYVILSILLVRGLTLEGSLTGIKYYLTPHFASLLEVSVWKDAASQIFFSLGPGFGVLLALSSYNKFHNNCYR</sequence>
<dbReference type="Pfam" id="PF00209">
    <property type="entry name" value="SNF"/>
    <property type="match status" value="1"/>
</dbReference>
<dbReference type="AlphaFoldDB" id="A0A5J4NTV4"/>
<keyword evidence="12" id="KW-0325">Glycoprotein</keyword>
<evidence type="ECO:0000256" key="13">
    <source>
        <dbReference type="PIRSR" id="PIRSR600175-1"/>
    </source>
</evidence>
<evidence type="ECO:0000313" key="16">
    <source>
        <dbReference type="Proteomes" id="UP000324629"/>
    </source>
</evidence>
<dbReference type="PROSITE" id="PS50267">
    <property type="entry name" value="NA_NEUROTRAN_SYMP_3"/>
    <property type="match status" value="1"/>
</dbReference>
<reference evidence="15 16" key="1">
    <citation type="journal article" date="2019" name="Gigascience">
        <title>Whole-genome sequence of the oriental lung fluke Paragonimus westermani.</title>
        <authorList>
            <person name="Oey H."/>
            <person name="Zakrzewski M."/>
            <person name="Narain K."/>
            <person name="Devi K.R."/>
            <person name="Agatsuma T."/>
            <person name="Nawaratna S."/>
            <person name="Gobert G.N."/>
            <person name="Jones M.K."/>
            <person name="Ragan M.A."/>
            <person name="McManus D.P."/>
            <person name="Krause L."/>
        </authorList>
    </citation>
    <scope>NUCLEOTIDE SEQUENCE [LARGE SCALE GENOMIC DNA]</scope>
    <source>
        <strain evidence="15 16">IND2009</strain>
    </source>
</reference>
<proteinExistence type="predicted"/>
<dbReference type="InterPro" id="IPR000175">
    <property type="entry name" value="Na/ntran_symport"/>
</dbReference>
<evidence type="ECO:0000256" key="11">
    <source>
        <dbReference type="ARBA" id="ARBA00023157"/>
    </source>
</evidence>
<dbReference type="GO" id="GO:0015874">
    <property type="term" value="P:norepinephrine transport"/>
    <property type="evidence" value="ECO:0007669"/>
    <property type="project" value="TreeGrafter"/>
</dbReference>
<evidence type="ECO:0000256" key="2">
    <source>
        <dbReference type="ARBA" id="ARBA00022448"/>
    </source>
</evidence>
<comment type="caution">
    <text evidence="15">The sequence shown here is derived from an EMBL/GenBank/DDBJ whole genome shotgun (WGS) entry which is preliminary data.</text>
</comment>
<evidence type="ECO:0000256" key="8">
    <source>
        <dbReference type="ARBA" id="ARBA00022989"/>
    </source>
</evidence>
<dbReference type="SUPFAM" id="SSF161070">
    <property type="entry name" value="SNF-like"/>
    <property type="match status" value="1"/>
</dbReference>
<evidence type="ECO:0000256" key="4">
    <source>
        <dbReference type="ARBA" id="ARBA00022692"/>
    </source>
</evidence>
<keyword evidence="7" id="KW-0769">Symport</keyword>
<evidence type="ECO:0000256" key="9">
    <source>
        <dbReference type="ARBA" id="ARBA00023053"/>
    </source>
</evidence>
<accession>A0A5J4NTV4</accession>
<evidence type="ECO:0000256" key="12">
    <source>
        <dbReference type="ARBA" id="ARBA00023180"/>
    </source>
</evidence>
<dbReference type="Proteomes" id="UP000324629">
    <property type="component" value="Unassembled WGS sequence"/>
</dbReference>
<dbReference type="GO" id="GO:0005330">
    <property type="term" value="F:dopamine:sodium symporter activity"/>
    <property type="evidence" value="ECO:0007669"/>
    <property type="project" value="TreeGrafter"/>
</dbReference>
<dbReference type="GO" id="GO:0046872">
    <property type="term" value="F:metal ion binding"/>
    <property type="evidence" value="ECO:0007669"/>
    <property type="project" value="UniProtKB-KW"/>
</dbReference>
<evidence type="ECO:0000256" key="5">
    <source>
        <dbReference type="ARBA" id="ARBA00022723"/>
    </source>
</evidence>
<organism evidence="15 16">
    <name type="scientific">Paragonimus westermani</name>
    <dbReference type="NCBI Taxonomy" id="34504"/>
    <lineage>
        <taxon>Eukaryota</taxon>
        <taxon>Metazoa</taxon>
        <taxon>Spiralia</taxon>
        <taxon>Lophotrochozoa</taxon>
        <taxon>Platyhelminthes</taxon>
        <taxon>Trematoda</taxon>
        <taxon>Digenea</taxon>
        <taxon>Plagiorchiida</taxon>
        <taxon>Troglotremata</taxon>
        <taxon>Troglotrematidae</taxon>
        <taxon>Paragonimus</taxon>
    </lineage>
</organism>